<feature type="region of interest" description="Disordered" evidence="1">
    <location>
        <begin position="358"/>
        <end position="386"/>
    </location>
</feature>
<evidence type="ECO:0000313" key="3">
    <source>
        <dbReference type="Proteomes" id="UP001610563"/>
    </source>
</evidence>
<sequence>MTMERALEAAAAKHLSKPASPRTSQSTTHSEHKPQEAEPASVPTSSALAYIPAPFPEDLDASTLDKTTLRDIQPWDLRSPLPVSDCQPLFYDAATQEYYLFTCEGALLLHKTQPIILTKRKARKFMYDWPQGNDAVQVLGKKLKVPKSSSPLISCKMVIYHAVHDSVIVKRNSGNTGLFRFCVDKVVKVANPGFLMKDVYTQFVRPNFGCVLSCTCPQVYYYGRTVYCPTCTSYRTPLCINLNNLTPKAPRVVGKLTMPIPIARIIVHECVEPGTTNISIPRAYKALVRCFNMHNVSKIPLKEEELVGNLLRDCLFVETESGRTGSSGKKGKDNTQPEMHKVCWATYFNIPDDEIPRGRCPARASGSGHEHGGHGHGSVPGTSSSATVGMARGTAAAVGTMAGVGLAALISA</sequence>
<organism evidence="2 3">
    <name type="scientific">Aspergillus keveii</name>
    <dbReference type="NCBI Taxonomy" id="714993"/>
    <lineage>
        <taxon>Eukaryota</taxon>
        <taxon>Fungi</taxon>
        <taxon>Dikarya</taxon>
        <taxon>Ascomycota</taxon>
        <taxon>Pezizomycotina</taxon>
        <taxon>Eurotiomycetes</taxon>
        <taxon>Eurotiomycetidae</taxon>
        <taxon>Eurotiales</taxon>
        <taxon>Aspergillaceae</taxon>
        <taxon>Aspergillus</taxon>
        <taxon>Aspergillus subgen. Nidulantes</taxon>
    </lineage>
</organism>
<dbReference type="Proteomes" id="UP001610563">
    <property type="component" value="Unassembled WGS sequence"/>
</dbReference>
<protein>
    <submittedName>
        <fullName evidence="2">Uncharacterized protein</fullName>
    </submittedName>
</protein>
<proteinExistence type="predicted"/>
<gene>
    <name evidence="2" type="ORF">BJX66DRAFT_311871</name>
</gene>
<dbReference type="EMBL" id="JBFTWV010000106">
    <property type="protein sequence ID" value="KAL2786961.1"/>
    <property type="molecule type" value="Genomic_DNA"/>
</dbReference>
<accession>A0ABR4FUM2</accession>
<feature type="region of interest" description="Disordered" evidence="1">
    <location>
        <begin position="1"/>
        <end position="43"/>
    </location>
</feature>
<evidence type="ECO:0000256" key="1">
    <source>
        <dbReference type="SAM" id="MobiDB-lite"/>
    </source>
</evidence>
<feature type="compositionally biased region" description="Low complexity" evidence="1">
    <location>
        <begin position="377"/>
        <end position="386"/>
    </location>
</feature>
<comment type="caution">
    <text evidence="2">The sequence shown here is derived from an EMBL/GenBank/DDBJ whole genome shotgun (WGS) entry which is preliminary data.</text>
</comment>
<evidence type="ECO:0000313" key="2">
    <source>
        <dbReference type="EMBL" id="KAL2786961.1"/>
    </source>
</evidence>
<reference evidence="2 3" key="1">
    <citation type="submission" date="2024-07" db="EMBL/GenBank/DDBJ databases">
        <title>Section-level genome sequencing and comparative genomics of Aspergillus sections Usti and Cavernicolus.</title>
        <authorList>
            <consortium name="Lawrence Berkeley National Laboratory"/>
            <person name="Nybo J.L."/>
            <person name="Vesth T.C."/>
            <person name="Theobald S."/>
            <person name="Frisvad J.C."/>
            <person name="Larsen T.O."/>
            <person name="Kjaerboelling I."/>
            <person name="Rothschild-Mancinelli K."/>
            <person name="Lyhne E.K."/>
            <person name="Kogle M.E."/>
            <person name="Barry K."/>
            <person name="Clum A."/>
            <person name="Na H."/>
            <person name="Ledsgaard L."/>
            <person name="Lin J."/>
            <person name="Lipzen A."/>
            <person name="Kuo A."/>
            <person name="Riley R."/>
            <person name="Mondo S."/>
            <person name="Labutti K."/>
            <person name="Haridas S."/>
            <person name="Pangalinan J."/>
            <person name="Salamov A.A."/>
            <person name="Simmons B.A."/>
            <person name="Magnuson J.K."/>
            <person name="Chen J."/>
            <person name="Drula E."/>
            <person name="Henrissat B."/>
            <person name="Wiebenga A."/>
            <person name="Lubbers R.J."/>
            <person name="Gomes A.C."/>
            <person name="Makela M.R."/>
            <person name="Stajich J."/>
            <person name="Grigoriev I.V."/>
            <person name="Mortensen U.H."/>
            <person name="De Vries R.P."/>
            <person name="Baker S.E."/>
            <person name="Andersen M.R."/>
        </authorList>
    </citation>
    <scope>NUCLEOTIDE SEQUENCE [LARGE SCALE GENOMIC DNA]</scope>
    <source>
        <strain evidence="2 3">CBS 209.92</strain>
    </source>
</reference>
<keyword evidence="3" id="KW-1185">Reference proteome</keyword>
<name>A0ABR4FUM2_9EURO</name>